<name>A0A926USS4_9CYAN</name>
<proteinExistence type="predicted"/>
<accession>A0A926USS4</accession>
<dbReference type="EMBL" id="JACJPY010000025">
    <property type="protein sequence ID" value="MBD2150404.1"/>
    <property type="molecule type" value="Genomic_DNA"/>
</dbReference>
<reference evidence="1" key="1">
    <citation type="journal article" date="2015" name="ISME J.">
        <title>Draft Genome Sequence of Streptomyces incarnatus NRRL8089, which Produces the Nucleoside Antibiotic Sinefungin.</title>
        <authorList>
            <person name="Oshima K."/>
            <person name="Hattori M."/>
            <person name="Shimizu H."/>
            <person name="Fukuda K."/>
            <person name="Nemoto M."/>
            <person name="Inagaki K."/>
            <person name="Tamura T."/>
        </authorList>
    </citation>
    <scope>NUCLEOTIDE SEQUENCE</scope>
    <source>
        <strain evidence="1">FACHB-1277</strain>
    </source>
</reference>
<organism evidence="1 2">
    <name type="scientific">Pseudanabaena cinerea FACHB-1277</name>
    <dbReference type="NCBI Taxonomy" id="2949581"/>
    <lineage>
        <taxon>Bacteria</taxon>
        <taxon>Bacillati</taxon>
        <taxon>Cyanobacteriota</taxon>
        <taxon>Cyanophyceae</taxon>
        <taxon>Pseudanabaenales</taxon>
        <taxon>Pseudanabaenaceae</taxon>
        <taxon>Pseudanabaena</taxon>
        <taxon>Pseudanabaena cinerea</taxon>
    </lineage>
</organism>
<dbReference type="RefSeq" id="WP_190350771.1">
    <property type="nucleotide sequence ID" value="NZ_JACJPY010000025.1"/>
</dbReference>
<evidence type="ECO:0000313" key="1">
    <source>
        <dbReference type="EMBL" id="MBD2150404.1"/>
    </source>
</evidence>
<sequence length="212" mass="24126">MNDTLTESQWQSAHKIAIELIKSETDPNEVSKANSYLRSMSDRPDAISRFFKYISTLVSSGNQIGHSKKTVEYYRNIAAAYKEYLSDQDNPQVMLQILGWTSRLMRYYKTAPIAERDAKLQEKAAIADNQAQRLAEIKASVKSQVFELGKIVDAKVVNKTSGNKVTYEIVGTSIRNTIKEPKMFDKLEIDQIVKVQINEIDDGIPKKFKRVD</sequence>
<keyword evidence="2" id="KW-1185">Reference proteome</keyword>
<dbReference type="AlphaFoldDB" id="A0A926USS4"/>
<reference evidence="1" key="2">
    <citation type="submission" date="2020-08" db="EMBL/GenBank/DDBJ databases">
        <authorList>
            <person name="Chen M."/>
            <person name="Teng W."/>
            <person name="Zhao L."/>
            <person name="Hu C."/>
            <person name="Zhou Y."/>
            <person name="Han B."/>
            <person name="Song L."/>
            <person name="Shu W."/>
        </authorList>
    </citation>
    <scope>NUCLEOTIDE SEQUENCE</scope>
    <source>
        <strain evidence="1">FACHB-1277</strain>
    </source>
</reference>
<protein>
    <submittedName>
        <fullName evidence="1">Uncharacterized protein</fullName>
    </submittedName>
</protein>
<comment type="caution">
    <text evidence="1">The sequence shown here is derived from an EMBL/GenBank/DDBJ whole genome shotgun (WGS) entry which is preliminary data.</text>
</comment>
<evidence type="ECO:0000313" key="2">
    <source>
        <dbReference type="Proteomes" id="UP000631421"/>
    </source>
</evidence>
<dbReference type="Proteomes" id="UP000631421">
    <property type="component" value="Unassembled WGS sequence"/>
</dbReference>
<gene>
    <name evidence="1" type="ORF">H6F44_09775</name>
</gene>